<evidence type="ECO:0000313" key="3">
    <source>
        <dbReference type="Proteomes" id="UP001159363"/>
    </source>
</evidence>
<protein>
    <submittedName>
        <fullName evidence="2">Uncharacterized protein</fullName>
    </submittedName>
</protein>
<organism evidence="2 3">
    <name type="scientific">Dryococelus australis</name>
    <dbReference type="NCBI Taxonomy" id="614101"/>
    <lineage>
        <taxon>Eukaryota</taxon>
        <taxon>Metazoa</taxon>
        <taxon>Ecdysozoa</taxon>
        <taxon>Arthropoda</taxon>
        <taxon>Hexapoda</taxon>
        <taxon>Insecta</taxon>
        <taxon>Pterygota</taxon>
        <taxon>Neoptera</taxon>
        <taxon>Polyneoptera</taxon>
        <taxon>Phasmatodea</taxon>
        <taxon>Verophasmatodea</taxon>
        <taxon>Anareolatae</taxon>
        <taxon>Phasmatidae</taxon>
        <taxon>Eurycanthinae</taxon>
        <taxon>Dryococelus</taxon>
    </lineage>
</organism>
<evidence type="ECO:0000313" key="2">
    <source>
        <dbReference type="EMBL" id="KAJ8889009.1"/>
    </source>
</evidence>
<evidence type="ECO:0000256" key="1">
    <source>
        <dbReference type="SAM" id="MobiDB-lite"/>
    </source>
</evidence>
<feature type="region of interest" description="Disordered" evidence="1">
    <location>
        <begin position="87"/>
        <end position="270"/>
    </location>
</feature>
<feature type="compositionally biased region" description="Basic residues" evidence="1">
    <location>
        <begin position="507"/>
        <end position="516"/>
    </location>
</feature>
<feature type="compositionally biased region" description="Basic and acidic residues" evidence="1">
    <location>
        <begin position="217"/>
        <end position="227"/>
    </location>
</feature>
<feature type="compositionally biased region" description="Polar residues" evidence="1">
    <location>
        <begin position="252"/>
        <end position="270"/>
    </location>
</feature>
<name>A0ABQ9HXA5_9NEOP</name>
<feature type="region of interest" description="Disordered" evidence="1">
    <location>
        <begin position="666"/>
        <end position="687"/>
    </location>
</feature>
<feature type="compositionally biased region" description="Acidic residues" evidence="1">
    <location>
        <begin position="7"/>
        <end position="24"/>
    </location>
</feature>
<feature type="compositionally biased region" description="Polar residues" evidence="1">
    <location>
        <begin position="199"/>
        <end position="216"/>
    </location>
</feature>
<feature type="compositionally biased region" description="Low complexity" evidence="1">
    <location>
        <begin position="133"/>
        <end position="147"/>
    </location>
</feature>
<feature type="region of interest" description="Disordered" evidence="1">
    <location>
        <begin position="1"/>
        <end position="52"/>
    </location>
</feature>
<proteinExistence type="predicted"/>
<feature type="compositionally biased region" description="Basic and acidic residues" evidence="1">
    <location>
        <begin position="570"/>
        <end position="579"/>
    </location>
</feature>
<feature type="compositionally biased region" description="Basic and acidic residues" evidence="1">
    <location>
        <begin position="416"/>
        <end position="434"/>
    </location>
</feature>
<feature type="region of interest" description="Disordered" evidence="1">
    <location>
        <begin position="287"/>
        <end position="310"/>
    </location>
</feature>
<feature type="compositionally biased region" description="Polar residues" evidence="1">
    <location>
        <begin position="106"/>
        <end position="123"/>
    </location>
</feature>
<feature type="compositionally biased region" description="Low complexity" evidence="1">
    <location>
        <begin position="25"/>
        <end position="37"/>
    </location>
</feature>
<keyword evidence="3" id="KW-1185">Reference proteome</keyword>
<feature type="region of interest" description="Disordered" evidence="1">
    <location>
        <begin position="490"/>
        <end position="579"/>
    </location>
</feature>
<dbReference type="Proteomes" id="UP001159363">
    <property type="component" value="Chromosome 3"/>
</dbReference>
<feature type="region of interest" description="Disordered" evidence="1">
    <location>
        <begin position="411"/>
        <end position="434"/>
    </location>
</feature>
<feature type="region of interest" description="Disordered" evidence="1">
    <location>
        <begin position="451"/>
        <end position="478"/>
    </location>
</feature>
<comment type="caution">
    <text evidence="2">The sequence shown here is derived from an EMBL/GenBank/DDBJ whole genome shotgun (WGS) entry which is preliminary data.</text>
</comment>
<dbReference type="EMBL" id="JARBHB010000003">
    <property type="protein sequence ID" value="KAJ8889009.1"/>
    <property type="molecule type" value="Genomic_DNA"/>
</dbReference>
<reference evidence="2 3" key="1">
    <citation type="submission" date="2023-02" db="EMBL/GenBank/DDBJ databases">
        <title>LHISI_Scaffold_Assembly.</title>
        <authorList>
            <person name="Stuart O.P."/>
            <person name="Cleave R."/>
            <person name="Magrath M.J.L."/>
            <person name="Mikheyev A.S."/>
        </authorList>
    </citation>
    <scope>NUCLEOTIDE SEQUENCE [LARGE SCALE GENOMIC DNA]</scope>
    <source>
        <strain evidence="2">Daus_M_001</strain>
        <tissue evidence="2">Leg muscle</tissue>
    </source>
</reference>
<feature type="compositionally biased region" description="Polar residues" evidence="1">
    <location>
        <begin position="230"/>
        <end position="239"/>
    </location>
</feature>
<feature type="compositionally biased region" description="Low complexity" evidence="1">
    <location>
        <begin position="539"/>
        <end position="555"/>
    </location>
</feature>
<accession>A0ABQ9HXA5</accession>
<gene>
    <name evidence="2" type="ORF">PR048_008503</name>
</gene>
<sequence length="1005" mass="110749">MYVFDWQAEDGSEESSSEEKELEEPMSITSQESSSQELESDSKQSPTVEQEAVVLASQETNVLPLQADQEKTIFVCSKENTDIKPVASQQGLTNTDCERQEWRIGSSDTALVNGVSHSDSSDTSYREVSKKASTPSPQLSSPQTPLSPLTPPPTPAAATQESPPDIGINGYTPHAVTETVANKTKALDRNTAEVPSPSRIETLNNATNKIKSGKPSQDQKKKQEAKKSNTKNACNVNGKQSGGKARKENKQRNLQNGYLPNLTSKMDGNENISRCKDQVEKIPRGKAAGSLGNQQNCLQQEPVPSDCSFKKSKTEEETQRYCNQSMEFATYNLQVAQQKFVASDKIEINQPPNKPVRKDLCKTTKSLLPDLPQSKQTVNVAECLEDTVAADKLDTEHGGNFTQSIVACSSTAGSSHGRESMDTTPKQDESKESLWESACKVELGTKHLSENVKEESQDLRLGASRGNAKVQEEKHTSSVYLSHFTGAINVSSTEDEREAEPPPIPPPRRKRWRTSARRQSLERAPTPGRELEVSTDMPESVSDESSLSSSTQSEESVIELLSSMPTSPDAEAKTRSSEDDDLIYARKPLDKFENMLVLQPTLIEEEKSSTTQISVAEIEKYADVLSCKIILEAVEDAALECSRNTRPITHAVTRWLRSQSPEEVLSLPSREHSESEFDDTDISGGSTEDIADVRKEMQTGSKNVHRNPLPASSLKISCKLKNVDGFDGASRRVAKKSGYQTKVEKKTVKDETVKIFKNSDGCNEKCYDKKLSQSIEQNKLPKNCVHTENVSSEVQMFAVNDESFLSDLSECEGEWDLWDCRSIKPSSMTVLSNKVEELSLPTESPEDRRTAMCDPTLSVAKYYSLGAAVKSAVRPEENSDTMSECGSEEEVDALYHFRNEIEDTDMQHQTLASELACSYEPLPKHWAVDPVTVLSGKLEDSAFEKKYLPDSGVQSEESGDEVTIGSNAQRINLKANLLHHQSAILMSHLQGDGPFPCGGICCILQ</sequence>